<accession>A0ACA9L518</accession>
<evidence type="ECO:0000313" key="1">
    <source>
        <dbReference type="EMBL" id="CAG8507771.1"/>
    </source>
</evidence>
<sequence length="49" mass="5341">AEHANASTYQLTLETTIQAAKSRKNVITSFVKALVKANIPLEKANKLQS</sequence>
<name>A0ACA9L518_9GLOM</name>
<keyword evidence="2" id="KW-1185">Reference proteome</keyword>
<comment type="caution">
    <text evidence="1">The sequence shown here is derived from an EMBL/GenBank/DDBJ whole genome shotgun (WGS) entry which is preliminary data.</text>
</comment>
<proteinExistence type="predicted"/>
<dbReference type="EMBL" id="CAJVQC010002226">
    <property type="protein sequence ID" value="CAG8507771.1"/>
    <property type="molecule type" value="Genomic_DNA"/>
</dbReference>
<protein>
    <submittedName>
        <fullName evidence="1">4216_t:CDS:1</fullName>
    </submittedName>
</protein>
<feature type="non-terminal residue" evidence="1">
    <location>
        <position position="1"/>
    </location>
</feature>
<evidence type="ECO:0000313" key="2">
    <source>
        <dbReference type="Proteomes" id="UP000789920"/>
    </source>
</evidence>
<organism evidence="1 2">
    <name type="scientific">Racocetra persica</name>
    <dbReference type="NCBI Taxonomy" id="160502"/>
    <lineage>
        <taxon>Eukaryota</taxon>
        <taxon>Fungi</taxon>
        <taxon>Fungi incertae sedis</taxon>
        <taxon>Mucoromycota</taxon>
        <taxon>Glomeromycotina</taxon>
        <taxon>Glomeromycetes</taxon>
        <taxon>Diversisporales</taxon>
        <taxon>Gigasporaceae</taxon>
        <taxon>Racocetra</taxon>
    </lineage>
</organism>
<dbReference type="Proteomes" id="UP000789920">
    <property type="component" value="Unassembled WGS sequence"/>
</dbReference>
<reference evidence="1" key="1">
    <citation type="submission" date="2021-06" db="EMBL/GenBank/DDBJ databases">
        <authorList>
            <person name="Kallberg Y."/>
            <person name="Tangrot J."/>
            <person name="Rosling A."/>
        </authorList>
    </citation>
    <scope>NUCLEOTIDE SEQUENCE</scope>
    <source>
        <strain evidence="1">MA461A</strain>
    </source>
</reference>
<gene>
    <name evidence="1" type="ORF">RPERSI_LOCUS2116</name>
</gene>